<feature type="repeat" description="WD" evidence="3">
    <location>
        <begin position="885"/>
        <end position="926"/>
    </location>
</feature>
<dbReference type="Gene3D" id="2.130.10.10">
    <property type="entry name" value="YVTN repeat-like/Quinoprotein amine dehydrogenase"/>
    <property type="match status" value="1"/>
</dbReference>
<dbReference type="InterPro" id="IPR056884">
    <property type="entry name" value="NPHP3-like_N"/>
</dbReference>
<comment type="caution">
    <text evidence="6">The sequence shown here is derived from an EMBL/GenBank/DDBJ whole genome shotgun (WGS) entry which is preliminary data.</text>
</comment>
<evidence type="ECO:0000256" key="2">
    <source>
        <dbReference type="ARBA" id="ARBA00022737"/>
    </source>
</evidence>
<dbReference type="Pfam" id="PF00400">
    <property type="entry name" value="WD40"/>
    <property type="match status" value="1"/>
</dbReference>
<dbReference type="InterPro" id="IPR027417">
    <property type="entry name" value="P-loop_NTPase"/>
</dbReference>
<protein>
    <submittedName>
        <fullName evidence="6">Vegetative incompatibility HET-E-1</fullName>
    </submittedName>
</protein>
<keyword evidence="2" id="KW-0677">Repeat</keyword>
<sequence>MDGLSVAANVIAVVELTAKVASLCVQYSTAVKNARSDIERLQRELNSLEAVLSRARSLAEGPHGAKLQAIQQLQGGLDDASSQLLHLCARMEEKLANSKTRKAMSRFGIRALKWPFESSEIETIIRNLDRNRDALSTALIIDNTALQVDTNSKIKHISQTLDISRLPLAKDAAFDSHMDEHDARCLPNTRVELRQEITTWAISPDSDTVFWLNGMAGTGKSTISRTIAQTFADKGCLGASFFFNRGERDRGNASRLFTTIAAQLIAQLPDIGASVMEAIDEDPSLPNRTIREQFNKLILNPLRALDDETIQTKTFVLVLDALDECDRVDDVRLIINLLTLPKSLPSIKLRAFVTSRPELPILLGFNSIKGKYRDLVLHEIPKPVIEHDISEFLHHRLEEIRKEYNSLSDPNFQLDASWPGGEATDALLQMAIPLFIFAATICRFIQDPLFDPPNQLTKVLKYQTTKYDSEIEKLDTTYRPTLDQMLVGRKGRAKDRVLSDFRAIVGTIVLLAEPLSVLTLSLLLDIPESAITSILRSLHSVLHVPNSVSIPIRILHLSFRDFLVDPELRDTNPFWVDEKATHERIATNCLRLLTTGNHLKQDIYGLSWPGISRYKVDEQLIESKLPGEIRYACLYWPHHLEQGGIDITDNHEAHVFLRDRFLFWLEALSLLGRVGQSSSMINTLQSITSSSNGEDVSRFLHDAAKFQSTYKTIIDEYPLQLYASGITFAPQNSVVKAAFAKYRPEWILQSPQADQDWNTCLQAIDTSLTYLDAVLFLPDNRGLMIASANGSIQFWDPATGEEKDNLEGQKGDLLSISADAGCAVSANEGALTVWDPLTGEIKRKLEDFHAKSLDLSTNGKLLACALQDNTILILDPMEVKVYQRLYEHTLEVLRVVLSPNGQLVASALSNDSICLWDAESGVELRRFKALAATIWFSPDSTLL</sequence>
<keyword evidence="1 3" id="KW-0853">WD repeat</keyword>
<evidence type="ECO:0000313" key="7">
    <source>
        <dbReference type="Proteomes" id="UP000554235"/>
    </source>
</evidence>
<reference evidence="6 7" key="1">
    <citation type="submission" date="2020-01" db="EMBL/GenBank/DDBJ databases">
        <title>Identification and distribution of gene clusters putatively required for synthesis of sphingolipid metabolism inhibitors in phylogenetically diverse species of the filamentous fungus Fusarium.</title>
        <authorList>
            <person name="Kim H.-S."/>
            <person name="Busman M."/>
            <person name="Brown D.W."/>
            <person name="Divon H."/>
            <person name="Uhlig S."/>
            <person name="Proctor R.H."/>
        </authorList>
    </citation>
    <scope>NUCLEOTIDE SEQUENCE [LARGE SCALE GENOMIC DNA]</scope>
    <source>
        <strain evidence="6 7">NRRL 20459</strain>
    </source>
</reference>
<evidence type="ECO:0000256" key="1">
    <source>
        <dbReference type="ARBA" id="ARBA00022574"/>
    </source>
</evidence>
<accession>A0A8H4P1R4</accession>
<evidence type="ECO:0000256" key="3">
    <source>
        <dbReference type="PROSITE-ProRule" id="PRU00221"/>
    </source>
</evidence>
<name>A0A8H4P1R4_9HYPO</name>
<dbReference type="OrthoDB" id="538223at2759"/>
<dbReference type="EMBL" id="JAADYS010003654">
    <property type="protein sequence ID" value="KAF4445382.1"/>
    <property type="molecule type" value="Genomic_DNA"/>
</dbReference>
<gene>
    <name evidence="6" type="ORF">FALBO_17190</name>
</gene>
<feature type="domain" description="NACHT" evidence="5">
    <location>
        <begin position="208"/>
        <end position="357"/>
    </location>
</feature>
<dbReference type="PROSITE" id="PS50082">
    <property type="entry name" value="WD_REPEATS_2"/>
    <property type="match status" value="1"/>
</dbReference>
<dbReference type="InterPro" id="IPR011047">
    <property type="entry name" value="Quinoprotein_ADH-like_sf"/>
</dbReference>
<dbReference type="Proteomes" id="UP000554235">
    <property type="component" value="Unassembled WGS sequence"/>
</dbReference>
<evidence type="ECO:0000256" key="4">
    <source>
        <dbReference type="SAM" id="Coils"/>
    </source>
</evidence>
<dbReference type="PANTHER" id="PTHR10039">
    <property type="entry name" value="AMELOGENIN"/>
    <property type="match status" value="1"/>
</dbReference>
<proteinExistence type="predicted"/>
<dbReference type="SMART" id="SM00320">
    <property type="entry name" value="WD40"/>
    <property type="match status" value="4"/>
</dbReference>
<dbReference type="InterPro" id="IPR007111">
    <property type="entry name" value="NACHT_NTPase"/>
</dbReference>
<dbReference type="InterPro" id="IPR001680">
    <property type="entry name" value="WD40_rpt"/>
</dbReference>
<dbReference type="Pfam" id="PF24883">
    <property type="entry name" value="NPHP3_N"/>
    <property type="match status" value="1"/>
</dbReference>
<dbReference type="AlphaFoldDB" id="A0A8H4P1R4"/>
<evidence type="ECO:0000313" key="6">
    <source>
        <dbReference type="EMBL" id="KAF4445382.1"/>
    </source>
</evidence>
<dbReference type="InterPro" id="IPR019775">
    <property type="entry name" value="WD40_repeat_CS"/>
</dbReference>
<dbReference type="PROSITE" id="PS50837">
    <property type="entry name" value="NACHT"/>
    <property type="match status" value="1"/>
</dbReference>
<dbReference type="SUPFAM" id="SSF50998">
    <property type="entry name" value="Quinoprotein alcohol dehydrogenase-like"/>
    <property type="match status" value="1"/>
</dbReference>
<keyword evidence="7" id="KW-1185">Reference proteome</keyword>
<feature type="non-terminal residue" evidence="6">
    <location>
        <position position="1"/>
    </location>
</feature>
<dbReference type="InterPro" id="IPR015943">
    <property type="entry name" value="WD40/YVTN_repeat-like_dom_sf"/>
</dbReference>
<dbReference type="SUPFAM" id="SSF52540">
    <property type="entry name" value="P-loop containing nucleoside triphosphate hydrolases"/>
    <property type="match status" value="1"/>
</dbReference>
<feature type="coiled-coil region" evidence="4">
    <location>
        <begin position="24"/>
        <end position="58"/>
    </location>
</feature>
<dbReference type="PROSITE" id="PS00678">
    <property type="entry name" value="WD_REPEATS_1"/>
    <property type="match status" value="1"/>
</dbReference>
<organism evidence="6 7">
    <name type="scientific">Fusarium albosuccineum</name>
    <dbReference type="NCBI Taxonomy" id="1237068"/>
    <lineage>
        <taxon>Eukaryota</taxon>
        <taxon>Fungi</taxon>
        <taxon>Dikarya</taxon>
        <taxon>Ascomycota</taxon>
        <taxon>Pezizomycotina</taxon>
        <taxon>Sordariomycetes</taxon>
        <taxon>Hypocreomycetidae</taxon>
        <taxon>Hypocreales</taxon>
        <taxon>Nectriaceae</taxon>
        <taxon>Fusarium</taxon>
        <taxon>Fusarium decemcellulare species complex</taxon>
    </lineage>
</organism>
<dbReference type="PROSITE" id="PS50294">
    <property type="entry name" value="WD_REPEATS_REGION"/>
    <property type="match status" value="1"/>
</dbReference>
<keyword evidence="4" id="KW-0175">Coiled coil</keyword>
<dbReference type="PANTHER" id="PTHR10039:SF17">
    <property type="entry name" value="FUNGAL STAND N-TERMINAL GOODBYE DOMAIN-CONTAINING PROTEIN-RELATED"/>
    <property type="match status" value="1"/>
</dbReference>
<dbReference type="Gene3D" id="3.40.50.300">
    <property type="entry name" value="P-loop containing nucleotide triphosphate hydrolases"/>
    <property type="match status" value="1"/>
</dbReference>
<evidence type="ECO:0000259" key="5">
    <source>
        <dbReference type="PROSITE" id="PS50837"/>
    </source>
</evidence>